<protein>
    <submittedName>
        <fullName evidence="1">Uncharacterized protein</fullName>
    </submittedName>
</protein>
<dbReference type="EMBL" id="MU274911">
    <property type="protein sequence ID" value="KAI0089049.1"/>
    <property type="molecule type" value="Genomic_DNA"/>
</dbReference>
<proteinExistence type="predicted"/>
<reference evidence="1" key="1">
    <citation type="journal article" date="2021" name="Environ. Microbiol.">
        <title>Gene family expansions and transcriptome signatures uncover fungal adaptations to wood decay.</title>
        <authorList>
            <person name="Hage H."/>
            <person name="Miyauchi S."/>
            <person name="Viragh M."/>
            <person name="Drula E."/>
            <person name="Min B."/>
            <person name="Chaduli D."/>
            <person name="Navarro D."/>
            <person name="Favel A."/>
            <person name="Norest M."/>
            <person name="Lesage-Meessen L."/>
            <person name="Balint B."/>
            <person name="Merenyi Z."/>
            <person name="de Eugenio L."/>
            <person name="Morin E."/>
            <person name="Martinez A.T."/>
            <person name="Baldrian P."/>
            <person name="Stursova M."/>
            <person name="Martinez M.J."/>
            <person name="Novotny C."/>
            <person name="Magnuson J.K."/>
            <person name="Spatafora J.W."/>
            <person name="Maurice S."/>
            <person name="Pangilinan J."/>
            <person name="Andreopoulos W."/>
            <person name="LaButti K."/>
            <person name="Hundley H."/>
            <person name="Na H."/>
            <person name="Kuo A."/>
            <person name="Barry K."/>
            <person name="Lipzen A."/>
            <person name="Henrissat B."/>
            <person name="Riley R."/>
            <person name="Ahrendt S."/>
            <person name="Nagy L.G."/>
            <person name="Grigoriev I.V."/>
            <person name="Martin F."/>
            <person name="Rosso M.N."/>
        </authorList>
    </citation>
    <scope>NUCLEOTIDE SEQUENCE</scope>
    <source>
        <strain evidence="1">CBS 384.51</strain>
    </source>
</reference>
<gene>
    <name evidence="1" type="ORF">BDY19DRAFT_122394</name>
</gene>
<dbReference type="Proteomes" id="UP001055072">
    <property type="component" value="Unassembled WGS sequence"/>
</dbReference>
<comment type="caution">
    <text evidence="1">The sequence shown here is derived from an EMBL/GenBank/DDBJ whole genome shotgun (WGS) entry which is preliminary data.</text>
</comment>
<sequence>MAGTGGSTEAARQFLRGEREYYVVPCSGKSSCSAGGTSSCGVAALNCARLVLQRAQSGSFDSASLLRNIMLPKTFEEILDICSDLSGSSHLDVEEISSAPIFKNSLNTLWSDYGQLGFERIQGLLCRLEKSTTTSAALIITRPPEIISIIKIATSSCTKPLYISFDSHPRSKHLDGAAFIFHRSLDSAAHYLADLLRYDPDILADPAFHWQAQLLAQYSAHAFVAKPGASRSATDNEQTLVDASLEFLKLKIEVAELRDANRGLISDSKSSTEENRKLTAKVANLQEAQIYLQQDIDSARAFRMQNLNVFRSSQLPHLRFQSSVCPMKRSPSGPFFGRAYPDTYDSLAITFSSKDGHTLLSDDEQLEDDEHFTTEIQLKWLEEDEYDAGGYDMAVKLQQQYEEEDRQLRSQLQDLIYTTPSTFECGICMDSFPEDVVARVELCGHNFCRSCLLQYLQSKLNERRFPILCPTCSAQRGNEEPALISDDLALQLGLSEREFAILTELEMVSFSVLVHCRQCKQSMFVDKSEYDTQKVITCPLPGCNHVWCKACSQSIDPAGPKHSCDGTSELNHLMTQQGWKNCPGCNTPTSKNGGCNHMTCITPGCNTYFCYHCGQVTIRSVCAADIARAKALHYRTCTI</sequence>
<organism evidence="1 2">
    <name type="scientific">Irpex rosettiformis</name>
    <dbReference type="NCBI Taxonomy" id="378272"/>
    <lineage>
        <taxon>Eukaryota</taxon>
        <taxon>Fungi</taxon>
        <taxon>Dikarya</taxon>
        <taxon>Basidiomycota</taxon>
        <taxon>Agaricomycotina</taxon>
        <taxon>Agaricomycetes</taxon>
        <taxon>Polyporales</taxon>
        <taxon>Irpicaceae</taxon>
        <taxon>Irpex</taxon>
    </lineage>
</organism>
<accession>A0ACB8U4M2</accession>
<evidence type="ECO:0000313" key="1">
    <source>
        <dbReference type="EMBL" id="KAI0089049.1"/>
    </source>
</evidence>
<name>A0ACB8U4M2_9APHY</name>
<evidence type="ECO:0000313" key="2">
    <source>
        <dbReference type="Proteomes" id="UP001055072"/>
    </source>
</evidence>
<keyword evidence="2" id="KW-1185">Reference proteome</keyword>